<dbReference type="PANTHER" id="PTHR12277">
    <property type="entry name" value="ALPHA/BETA HYDROLASE DOMAIN-CONTAINING PROTEIN"/>
    <property type="match status" value="1"/>
</dbReference>
<dbReference type="Pfam" id="PF00561">
    <property type="entry name" value="Abhydrolase_1"/>
    <property type="match status" value="1"/>
</dbReference>
<accession>A0A399N269</accession>
<evidence type="ECO:0000259" key="1">
    <source>
        <dbReference type="Pfam" id="PF00561"/>
    </source>
</evidence>
<reference evidence="2 3" key="1">
    <citation type="submission" date="2018-08" db="EMBL/GenBank/DDBJ databases">
        <title>Genome Sequence of Clavibacter michiganensis Subspecies type strains, and the Atypical Peach-Colored Strains Isolated from Tomato.</title>
        <authorList>
            <person name="Osdaghi E."/>
            <person name="Portier P."/>
            <person name="Briand M."/>
            <person name="Jacques M.-A."/>
        </authorList>
    </citation>
    <scope>NUCLEOTIDE SEQUENCE [LARGE SCALE GENOMIC DNA]</scope>
    <source>
        <strain evidence="2 3">CFBP 6488</strain>
    </source>
</reference>
<dbReference type="SUPFAM" id="SSF53474">
    <property type="entry name" value="alpha/beta-Hydrolases"/>
    <property type="match status" value="1"/>
</dbReference>
<evidence type="ECO:0000313" key="3">
    <source>
        <dbReference type="Proteomes" id="UP000266634"/>
    </source>
</evidence>
<dbReference type="GO" id="GO:0016787">
    <property type="term" value="F:hydrolase activity"/>
    <property type="evidence" value="ECO:0007669"/>
    <property type="project" value="UniProtKB-KW"/>
</dbReference>
<feature type="domain" description="AB hydrolase-1" evidence="1">
    <location>
        <begin position="158"/>
        <end position="273"/>
    </location>
</feature>
<dbReference type="InterPro" id="IPR000073">
    <property type="entry name" value="AB_hydrolase_1"/>
</dbReference>
<organism evidence="2 3">
    <name type="scientific">Clavibacter michiganensis subsp. insidiosus</name>
    <dbReference type="NCBI Taxonomy" id="33014"/>
    <lineage>
        <taxon>Bacteria</taxon>
        <taxon>Bacillati</taxon>
        <taxon>Actinomycetota</taxon>
        <taxon>Actinomycetes</taxon>
        <taxon>Micrococcales</taxon>
        <taxon>Microbacteriaceae</taxon>
        <taxon>Clavibacter</taxon>
    </lineage>
</organism>
<dbReference type="PANTHER" id="PTHR12277:SF79">
    <property type="entry name" value="XAA-PRO DIPEPTIDYL-PEPTIDASE-RELATED"/>
    <property type="match status" value="1"/>
</dbReference>
<comment type="caution">
    <text evidence="2">The sequence shown here is derived from an EMBL/GenBank/DDBJ whole genome shotgun (WGS) entry which is preliminary data.</text>
</comment>
<sequence>MSGRCRVRLNRVCSTVALAILGAGVAAVIPVLRIFGRKIVGLTPDFTPTRVVDWHAGAGVVRLELDSFTRAQGEYRVWWDQRRGHAGIGGVLAVNDDRRTVDRELLDVYGVAPRSRVEWTGQVHVGPEQLGLPWSEVAVETELGPAPAWYFPGEGTTWVVHIHGIRVSRLSPLRGVPLFARLGHHSLVISYRGDGDGPPAPGAASMLGLTEWRDVEAAIDHALAHGAGRIILVGWSLGGGMALLASERARNRGAITGMVLVAPATSWRETILHGARASHVPAWLGRSVITLLGSRRGSRILGGADAIDFDALDWSARPDRVRVPTLVMHSPDDDEIPIELSRRFASLNPSVDLVELPGAFHTLEWNRDPKAFDGEITSWVRRLVEGRR</sequence>
<proteinExistence type="predicted"/>
<protein>
    <submittedName>
        <fullName evidence="2">Alpha/beta fold hydrolase</fullName>
    </submittedName>
</protein>
<gene>
    <name evidence="2" type="ORF">DZF93_01755</name>
</gene>
<dbReference type="Gene3D" id="3.40.50.1820">
    <property type="entry name" value="alpha/beta hydrolase"/>
    <property type="match status" value="1"/>
</dbReference>
<keyword evidence="2" id="KW-0378">Hydrolase</keyword>
<dbReference type="Proteomes" id="UP000266634">
    <property type="component" value="Unassembled WGS sequence"/>
</dbReference>
<dbReference type="EMBL" id="QWEA01000025">
    <property type="protein sequence ID" value="RIJ44725.1"/>
    <property type="molecule type" value="Genomic_DNA"/>
</dbReference>
<dbReference type="AlphaFoldDB" id="A0A399N269"/>
<evidence type="ECO:0000313" key="2">
    <source>
        <dbReference type="EMBL" id="RIJ44725.1"/>
    </source>
</evidence>
<dbReference type="InterPro" id="IPR029058">
    <property type="entry name" value="AB_hydrolase_fold"/>
</dbReference>
<name>A0A399N269_9MICO</name>